<sequence>MYSGSRQQIGVHMMTFSEAVAKLGIYLAFEVFRGAGTYDAIPFSEWLKVAQTAFAFERKDRGLLLPFDGEQGRRYEQEASREILKQLQAKARTFEDHHAILQHAMTMAFSHYHEDPDPWPMEVLKLCELAATFEKCVIAYGYVKERQYNTFPLNAKHDFSGKYEVQHAVMLERAANHAKTLAEWKWVASQHSKWDSKPQWKHAVEKMEALASSLEDWLEISRLVIPTSRCDDEYAKRATQKIVELTKDTVTV</sequence>
<dbReference type="Proteomes" id="UP000178612">
    <property type="component" value="Unassembled WGS sequence"/>
</dbReference>
<organism evidence="1 2">
    <name type="scientific">Candidatus Zambryskibacteria bacterium RIFCSPHIGHO2_01_FULL_49_18</name>
    <dbReference type="NCBI Taxonomy" id="1802740"/>
    <lineage>
        <taxon>Bacteria</taxon>
        <taxon>Candidatus Zambryskiibacteriota</taxon>
    </lineage>
</organism>
<reference evidence="1 2" key="1">
    <citation type="journal article" date="2016" name="Nat. Commun.">
        <title>Thousands of microbial genomes shed light on interconnected biogeochemical processes in an aquifer system.</title>
        <authorList>
            <person name="Anantharaman K."/>
            <person name="Brown C.T."/>
            <person name="Hug L.A."/>
            <person name="Sharon I."/>
            <person name="Castelle C.J."/>
            <person name="Probst A.J."/>
            <person name="Thomas B.C."/>
            <person name="Singh A."/>
            <person name="Wilkins M.J."/>
            <person name="Karaoz U."/>
            <person name="Brodie E.L."/>
            <person name="Williams K.H."/>
            <person name="Hubbard S.S."/>
            <person name="Banfield J.F."/>
        </authorList>
    </citation>
    <scope>NUCLEOTIDE SEQUENCE [LARGE SCALE GENOMIC DNA]</scope>
</reference>
<dbReference type="AlphaFoldDB" id="A0A1G2T3K7"/>
<proteinExistence type="predicted"/>
<evidence type="ECO:0000313" key="1">
    <source>
        <dbReference type="EMBL" id="OHA91399.1"/>
    </source>
</evidence>
<evidence type="ECO:0000313" key="2">
    <source>
        <dbReference type="Proteomes" id="UP000178612"/>
    </source>
</evidence>
<gene>
    <name evidence="1" type="ORF">A2758_02990</name>
</gene>
<accession>A0A1G2T3K7</accession>
<comment type="caution">
    <text evidence="1">The sequence shown here is derived from an EMBL/GenBank/DDBJ whole genome shotgun (WGS) entry which is preliminary data.</text>
</comment>
<protein>
    <submittedName>
        <fullName evidence="1">Uncharacterized protein</fullName>
    </submittedName>
</protein>
<name>A0A1G2T3K7_9BACT</name>
<dbReference type="EMBL" id="MHVJ01000013">
    <property type="protein sequence ID" value="OHA91399.1"/>
    <property type="molecule type" value="Genomic_DNA"/>
</dbReference>